<gene>
    <name evidence="2" type="ORF">HERI1096_LOCUS3782</name>
</gene>
<organism evidence="2">
    <name type="scientific">Haptolina ericina</name>
    <dbReference type="NCBI Taxonomy" id="156174"/>
    <lineage>
        <taxon>Eukaryota</taxon>
        <taxon>Haptista</taxon>
        <taxon>Haptophyta</taxon>
        <taxon>Prymnesiophyceae</taxon>
        <taxon>Prymnesiales</taxon>
        <taxon>Prymnesiaceae</taxon>
        <taxon>Haptolina</taxon>
    </lineage>
</organism>
<feature type="compositionally biased region" description="Polar residues" evidence="1">
    <location>
        <begin position="25"/>
        <end position="44"/>
    </location>
</feature>
<name>A0A7S3AFF9_9EUKA</name>
<reference evidence="2" key="1">
    <citation type="submission" date="2021-01" db="EMBL/GenBank/DDBJ databases">
        <authorList>
            <person name="Corre E."/>
            <person name="Pelletier E."/>
            <person name="Niang G."/>
            <person name="Scheremetjew M."/>
            <person name="Finn R."/>
            <person name="Kale V."/>
            <person name="Holt S."/>
            <person name="Cochrane G."/>
            <person name="Meng A."/>
            <person name="Brown T."/>
            <person name="Cohen L."/>
        </authorList>
    </citation>
    <scope>NUCLEOTIDE SEQUENCE</scope>
    <source>
        <strain evidence="2">CCMP281</strain>
    </source>
</reference>
<evidence type="ECO:0000313" key="2">
    <source>
        <dbReference type="EMBL" id="CAE0103124.1"/>
    </source>
</evidence>
<dbReference type="AlphaFoldDB" id="A0A7S3AFF9"/>
<accession>A0A7S3AFF9</accession>
<feature type="region of interest" description="Disordered" evidence="1">
    <location>
        <begin position="25"/>
        <end position="62"/>
    </location>
</feature>
<dbReference type="EMBL" id="HBHX01006865">
    <property type="protein sequence ID" value="CAE0103124.1"/>
    <property type="molecule type" value="Transcribed_RNA"/>
</dbReference>
<protein>
    <submittedName>
        <fullName evidence="2">Uncharacterized protein</fullName>
    </submittedName>
</protein>
<sequence>MTFIADLMGFRPSEPFFRRRLSASATINSRNNDKQPTARLSKQPQGAAISEGPHSDHAASSDWTRSAGVRYYHVVTASTVRGTLSVTPLRPPTCRRPLQVSQCWPTALVSIGCSVSSEQQNDHRTT</sequence>
<proteinExistence type="predicted"/>
<evidence type="ECO:0000256" key="1">
    <source>
        <dbReference type="SAM" id="MobiDB-lite"/>
    </source>
</evidence>